<evidence type="ECO:0000313" key="1">
    <source>
        <dbReference type="EMBL" id="NVM94234.1"/>
    </source>
</evidence>
<dbReference type="RefSeq" id="WP_176633956.1">
    <property type="nucleotide sequence ID" value="NZ_JAAMFM010000004.1"/>
</dbReference>
<sequence>MARMRDARHSTVHVEYTEFSRPHAITSVCRMAGMDIEGTLDITAEGGLTRLSWTWKLDTHGPLRLINPVARAIGDRQEHSSWARLKDHLERPDTR</sequence>
<comment type="caution">
    <text evidence="1">The sequence shown here is derived from an EMBL/GenBank/DDBJ whole genome shotgun (WGS) entry which is preliminary data.</text>
</comment>
<organism evidence="1 2">
    <name type="scientific">Arthrobacter wenxiniae</name>
    <dbReference type="NCBI Taxonomy" id="2713570"/>
    <lineage>
        <taxon>Bacteria</taxon>
        <taxon>Bacillati</taxon>
        <taxon>Actinomycetota</taxon>
        <taxon>Actinomycetes</taxon>
        <taxon>Micrococcales</taxon>
        <taxon>Micrococcaceae</taxon>
        <taxon>Arthrobacter</taxon>
    </lineage>
</organism>
<dbReference type="InterPro" id="IPR023393">
    <property type="entry name" value="START-like_dom_sf"/>
</dbReference>
<evidence type="ECO:0000313" key="2">
    <source>
        <dbReference type="Proteomes" id="UP000543556"/>
    </source>
</evidence>
<dbReference type="InterPro" id="IPR019587">
    <property type="entry name" value="Polyketide_cyclase/dehydratase"/>
</dbReference>
<dbReference type="Gene3D" id="3.30.530.20">
    <property type="match status" value="1"/>
</dbReference>
<keyword evidence="2" id="KW-1185">Reference proteome</keyword>
<dbReference type="Proteomes" id="UP000543556">
    <property type="component" value="Unassembled WGS sequence"/>
</dbReference>
<reference evidence="1 2" key="1">
    <citation type="submission" date="2020-02" db="EMBL/GenBank/DDBJ databases">
        <title>Genome sequence of strain AETb3-4.</title>
        <authorList>
            <person name="Gao J."/>
            <person name="Zhang X."/>
        </authorList>
    </citation>
    <scope>NUCLEOTIDE SEQUENCE [LARGE SCALE GENOMIC DNA]</scope>
    <source>
        <strain evidence="1 2">AETb3-4</strain>
    </source>
</reference>
<protein>
    <recommendedName>
        <fullName evidence="3">Polyketide cyclase / dehydrase and lipid transport</fullName>
    </recommendedName>
</protein>
<gene>
    <name evidence="1" type="ORF">G6034_04780</name>
</gene>
<dbReference type="Pfam" id="PF10604">
    <property type="entry name" value="Polyketide_cyc2"/>
    <property type="match status" value="1"/>
</dbReference>
<proteinExistence type="predicted"/>
<dbReference type="SUPFAM" id="SSF55961">
    <property type="entry name" value="Bet v1-like"/>
    <property type="match status" value="1"/>
</dbReference>
<accession>A0A7Y7IEX1</accession>
<dbReference type="EMBL" id="JAAMFM010000004">
    <property type="protein sequence ID" value="NVM94234.1"/>
    <property type="molecule type" value="Genomic_DNA"/>
</dbReference>
<evidence type="ECO:0008006" key="3">
    <source>
        <dbReference type="Google" id="ProtNLM"/>
    </source>
</evidence>
<name>A0A7Y7IEX1_9MICC</name>
<dbReference type="AlphaFoldDB" id="A0A7Y7IEX1"/>